<dbReference type="Proteomes" id="UP001160499">
    <property type="component" value="Unassembled WGS sequence"/>
</dbReference>
<evidence type="ECO:0000313" key="2">
    <source>
        <dbReference type="EMBL" id="MDH6222552.1"/>
    </source>
</evidence>
<protein>
    <submittedName>
        <fullName evidence="2">TfoX/Sxy family transcriptional regulator of competence genes</fullName>
    </submittedName>
</protein>
<dbReference type="InterPro" id="IPR007076">
    <property type="entry name" value="TfoX_N"/>
</dbReference>
<organism evidence="2 3">
    <name type="scientific">Streptomyces pseudovenezuelae</name>
    <dbReference type="NCBI Taxonomy" id="67350"/>
    <lineage>
        <taxon>Bacteria</taxon>
        <taxon>Bacillati</taxon>
        <taxon>Actinomycetota</taxon>
        <taxon>Actinomycetes</taxon>
        <taxon>Kitasatosporales</taxon>
        <taxon>Streptomycetaceae</taxon>
        <taxon>Streptomyces</taxon>
        <taxon>Streptomyces aurantiacus group</taxon>
    </lineage>
</organism>
<dbReference type="RefSeq" id="WP_280883165.1">
    <property type="nucleotide sequence ID" value="NZ_JARXVH010000036.1"/>
</dbReference>
<feature type="domain" description="TfoX N-terminal" evidence="1">
    <location>
        <begin position="20"/>
        <end position="104"/>
    </location>
</feature>
<proteinExistence type="predicted"/>
<comment type="caution">
    <text evidence="2">The sequence shown here is derived from an EMBL/GenBank/DDBJ whole genome shotgun (WGS) entry which is preliminary data.</text>
</comment>
<gene>
    <name evidence="2" type="ORF">M2283_009903</name>
</gene>
<accession>A0ABT6M200</accession>
<evidence type="ECO:0000259" key="1">
    <source>
        <dbReference type="Pfam" id="PF04993"/>
    </source>
</evidence>
<keyword evidence="3" id="KW-1185">Reference proteome</keyword>
<reference evidence="2 3" key="1">
    <citation type="submission" date="2023-04" db="EMBL/GenBank/DDBJ databases">
        <title>Forest soil microbial communities from Buena Vista Peninsula, Colon Province, Panama.</title>
        <authorList>
            <person name="Bouskill N."/>
        </authorList>
    </citation>
    <scope>NUCLEOTIDE SEQUENCE [LARGE SCALE GENOMIC DNA]</scope>
    <source>
        <strain evidence="2 3">GGS1</strain>
    </source>
</reference>
<evidence type="ECO:0000313" key="3">
    <source>
        <dbReference type="Proteomes" id="UP001160499"/>
    </source>
</evidence>
<sequence>MMAYDEGLAERIRQHLGSDPDLTEKLMFGGIAFLHGGNMAVGVTGDDLMVRVGLQAADAALARPGARIFDMTGRPMRGWVVVAGSAVAEDEALGEWIDEGYAFAASLPRK</sequence>
<dbReference type="Gene3D" id="3.30.1460.30">
    <property type="entry name" value="YgaC/TfoX-N like chaperone"/>
    <property type="match status" value="1"/>
</dbReference>
<name>A0ABT6M200_9ACTN</name>
<dbReference type="EMBL" id="JARXVH010000036">
    <property type="protein sequence ID" value="MDH6222552.1"/>
    <property type="molecule type" value="Genomic_DNA"/>
</dbReference>
<dbReference type="Pfam" id="PF04993">
    <property type="entry name" value="TfoX_N"/>
    <property type="match status" value="1"/>
</dbReference>
<dbReference type="SUPFAM" id="SSF159894">
    <property type="entry name" value="YgaC/TfoX-N like"/>
    <property type="match status" value="1"/>
</dbReference>